<accession>A0A4Z2J5B7</accession>
<comment type="caution">
    <text evidence="2">The sequence shown here is derived from an EMBL/GenBank/DDBJ whole genome shotgun (WGS) entry which is preliminary data.</text>
</comment>
<evidence type="ECO:0000313" key="3">
    <source>
        <dbReference type="Proteomes" id="UP000314294"/>
    </source>
</evidence>
<gene>
    <name evidence="2" type="ORF">EYF80_004421</name>
</gene>
<sequence>MVTPRQAATVCWSVAGPQPELDPVKLSFSLLRRREEGMSRERKKKNQKKEKQNQMKKRRTVFTGVGSVPRKVSLVPSALYLFLTEGYERSPEERSQALPQCPLARPRGVIKMNRTICCPAITTSESSK</sequence>
<dbReference type="Proteomes" id="UP000314294">
    <property type="component" value="Unassembled WGS sequence"/>
</dbReference>
<keyword evidence="3" id="KW-1185">Reference proteome</keyword>
<dbReference type="AlphaFoldDB" id="A0A4Z2J5B7"/>
<dbReference type="EMBL" id="SRLO01000021">
    <property type="protein sequence ID" value="TNN85399.1"/>
    <property type="molecule type" value="Genomic_DNA"/>
</dbReference>
<organism evidence="2 3">
    <name type="scientific">Liparis tanakae</name>
    <name type="common">Tanaka's snailfish</name>
    <dbReference type="NCBI Taxonomy" id="230148"/>
    <lineage>
        <taxon>Eukaryota</taxon>
        <taxon>Metazoa</taxon>
        <taxon>Chordata</taxon>
        <taxon>Craniata</taxon>
        <taxon>Vertebrata</taxon>
        <taxon>Euteleostomi</taxon>
        <taxon>Actinopterygii</taxon>
        <taxon>Neopterygii</taxon>
        <taxon>Teleostei</taxon>
        <taxon>Neoteleostei</taxon>
        <taxon>Acanthomorphata</taxon>
        <taxon>Eupercaria</taxon>
        <taxon>Perciformes</taxon>
        <taxon>Cottioidei</taxon>
        <taxon>Cottales</taxon>
        <taxon>Liparidae</taxon>
        <taxon>Liparis</taxon>
    </lineage>
</organism>
<evidence type="ECO:0000313" key="2">
    <source>
        <dbReference type="EMBL" id="TNN85399.1"/>
    </source>
</evidence>
<proteinExistence type="predicted"/>
<feature type="compositionally biased region" description="Basic residues" evidence="1">
    <location>
        <begin position="41"/>
        <end position="58"/>
    </location>
</feature>
<evidence type="ECO:0000256" key="1">
    <source>
        <dbReference type="SAM" id="MobiDB-lite"/>
    </source>
</evidence>
<feature type="region of interest" description="Disordered" evidence="1">
    <location>
        <begin position="33"/>
        <end position="58"/>
    </location>
</feature>
<name>A0A4Z2J5B7_9TELE</name>
<reference evidence="2 3" key="1">
    <citation type="submission" date="2019-03" db="EMBL/GenBank/DDBJ databases">
        <title>First draft genome of Liparis tanakae, snailfish: a comprehensive survey of snailfish specific genes.</title>
        <authorList>
            <person name="Kim W."/>
            <person name="Song I."/>
            <person name="Jeong J.-H."/>
            <person name="Kim D."/>
            <person name="Kim S."/>
            <person name="Ryu S."/>
            <person name="Song J.Y."/>
            <person name="Lee S.K."/>
        </authorList>
    </citation>
    <scope>NUCLEOTIDE SEQUENCE [LARGE SCALE GENOMIC DNA]</scope>
    <source>
        <tissue evidence="2">Muscle</tissue>
    </source>
</reference>
<protein>
    <submittedName>
        <fullName evidence="2">Uncharacterized protein</fullName>
    </submittedName>
</protein>